<evidence type="ECO:0000256" key="1">
    <source>
        <dbReference type="SAM" id="Coils"/>
    </source>
</evidence>
<gene>
    <name evidence="2" type="ORF">B0H41_005157</name>
</gene>
<sequence length="101" mass="12347">MRDKKWEDDEWRKINSKDDVERILVNINSNILYINKLFGKRRVSVEDTDWILDDFEKLDLGISKLESCKWATNQEINNFKNKRNELNEELKELNRRIYIQD</sequence>
<protein>
    <submittedName>
        <fullName evidence="2">Uncharacterized protein YdcH (DUF465 family)</fullName>
    </submittedName>
</protein>
<accession>A0AAX0BAH9</accession>
<dbReference type="RefSeq" id="WP_173711969.1">
    <property type="nucleotide sequence ID" value="NZ_CP107022.1"/>
</dbReference>
<dbReference type="Proteomes" id="UP001193748">
    <property type="component" value="Unassembled WGS sequence"/>
</dbReference>
<dbReference type="EMBL" id="JABSWW010000001">
    <property type="protein sequence ID" value="NRT91478.1"/>
    <property type="molecule type" value="Genomic_DNA"/>
</dbReference>
<evidence type="ECO:0000313" key="2">
    <source>
        <dbReference type="EMBL" id="NRT91478.1"/>
    </source>
</evidence>
<name>A0AAX0BAH9_CLOBE</name>
<feature type="coiled-coil region" evidence="1">
    <location>
        <begin position="69"/>
        <end position="96"/>
    </location>
</feature>
<comment type="caution">
    <text evidence="2">The sequence shown here is derived from an EMBL/GenBank/DDBJ whole genome shotgun (WGS) entry which is preliminary data.</text>
</comment>
<reference evidence="2" key="2">
    <citation type="journal article" date="2022" name="Nat. Biotechnol.">
        <title>Carbon-negative production of acetone and isopropanol by gas fermentation at industrial pilot scale.</title>
        <authorList>
            <person name="Liew F.E."/>
            <person name="Nogle R."/>
            <person name="Abdalla T."/>
            <person name="Rasor B.J."/>
            <person name="Canter C."/>
            <person name="Jensen R.O."/>
            <person name="Wang L."/>
            <person name="Strutz J."/>
            <person name="Chirania P."/>
            <person name="De Tissera S."/>
            <person name="Mueller A.P."/>
            <person name="Ruan Z."/>
            <person name="Gao A."/>
            <person name="Tran L."/>
            <person name="Engle N.L."/>
            <person name="Bromley J.C."/>
            <person name="Daniell J."/>
            <person name="Conrado R."/>
            <person name="Tschaplinski T.J."/>
            <person name="Giannone R.J."/>
            <person name="Hettich R.L."/>
            <person name="Karim A.S."/>
            <person name="Simpson S.D."/>
            <person name="Brown S.D."/>
            <person name="Leang C."/>
            <person name="Jewett M.C."/>
            <person name="Kopke M."/>
        </authorList>
    </citation>
    <scope>NUCLEOTIDE SEQUENCE</scope>
    <source>
        <strain evidence="2">DJ080</strain>
    </source>
</reference>
<dbReference type="AlphaFoldDB" id="A0AAX0BAH9"/>
<reference evidence="2" key="1">
    <citation type="submission" date="2020-05" db="EMBL/GenBank/DDBJ databases">
        <authorList>
            <person name="Brown S."/>
            <person name="Huntemann M."/>
            <person name="Clum A."/>
            <person name="Spunde A."/>
            <person name="Palaniappan K."/>
            <person name="Ritter S."/>
            <person name="Mikhailova N."/>
            <person name="Chen I.-M."/>
            <person name="Stamatis D."/>
            <person name="Reddy T."/>
            <person name="O'Malley R."/>
            <person name="Daum C."/>
            <person name="Shapiro N."/>
            <person name="Ivanova N."/>
            <person name="Kyrpides N."/>
            <person name="Woyke T."/>
        </authorList>
    </citation>
    <scope>NUCLEOTIDE SEQUENCE</scope>
    <source>
        <strain evidence="2">DJ080</strain>
    </source>
</reference>
<evidence type="ECO:0000313" key="3">
    <source>
        <dbReference type="Proteomes" id="UP001193748"/>
    </source>
</evidence>
<organism evidence="2 3">
    <name type="scientific">Clostridium beijerinckii</name>
    <name type="common">Clostridium MP</name>
    <dbReference type="NCBI Taxonomy" id="1520"/>
    <lineage>
        <taxon>Bacteria</taxon>
        <taxon>Bacillati</taxon>
        <taxon>Bacillota</taxon>
        <taxon>Clostridia</taxon>
        <taxon>Eubacteriales</taxon>
        <taxon>Clostridiaceae</taxon>
        <taxon>Clostridium</taxon>
    </lineage>
</organism>
<proteinExistence type="predicted"/>
<keyword evidence="1" id="KW-0175">Coiled coil</keyword>